<evidence type="ECO:0000256" key="1">
    <source>
        <dbReference type="SAM" id="SignalP"/>
    </source>
</evidence>
<accession>A0AAX4HMW4</accession>
<organism evidence="2 3">
    <name type="scientific">Peredibacter starrii</name>
    <dbReference type="NCBI Taxonomy" id="28202"/>
    <lineage>
        <taxon>Bacteria</taxon>
        <taxon>Pseudomonadati</taxon>
        <taxon>Bdellovibrionota</taxon>
        <taxon>Bacteriovoracia</taxon>
        <taxon>Bacteriovoracales</taxon>
        <taxon>Bacteriovoracaceae</taxon>
        <taxon>Peredibacter</taxon>
    </lineage>
</organism>
<dbReference type="EMBL" id="CP139487">
    <property type="protein sequence ID" value="WPU64581.1"/>
    <property type="molecule type" value="Genomic_DNA"/>
</dbReference>
<evidence type="ECO:0000313" key="3">
    <source>
        <dbReference type="Proteomes" id="UP001324634"/>
    </source>
</evidence>
<protein>
    <submittedName>
        <fullName evidence="2">Uncharacterized protein</fullName>
    </submittedName>
</protein>
<reference evidence="2 3" key="1">
    <citation type="submission" date="2023-11" db="EMBL/GenBank/DDBJ databases">
        <title>Peredibacter starrii A3.12.</title>
        <authorList>
            <person name="Mitchell R.J."/>
        </authorList>
    </citation>
    <scope>NUCLEOTIDE SEQUENCE [LARGE SCALE GENOMIC DNA]</scope>
    <source>
        <strain evidence="2 3">A3.12</strain>
    </source>
</reference>
<keyword evidence="3" id="KW-1185">Reference proteome</keyword>
<feature type="signal peptide" evidence="1">
    <location>
        <begin position="1"/>
        <end position="17"/>
    </location>
</feature>
<dbReference type="RefSeq" id="WP_321393628.1">
    <property type="nucleotide sequence ID" value="NZ_CP139487.1"/>
</dbReference>
<dbReference type="AlphaFoldDB" id="A0AAX4HMW4"/>
<evidence type="ECO:0000313" key="2">
    <source>
        <dbReference type="EMBL" id="WPU64581.1"/>
    </source>
</evidence>
<feature type="chain" id="PRO_5043332249" evidence="1">
    <location>
        <begin position="18"/>
        <end position="434"/>
    </location>
</feature>
<gene>
    <name evidence="2" type="ORF">SOO65_17955</name>
</gene>
<name>A0AAX4HMW4_9BACT</name>
<dbReference type="KEGG" id="psti:SOO65_17955"/>
<proteinExistence type="predicted"/>
<dbReference type="Proteomes" id="UP001324634">
    <property type="component" value="Chromosome"/>
</dbReference>
<keyword evidence="1" id="KW-0732">Signal</keyword>
<sequence length="434" mass="50206">MKFFLILILMTASISWAQLTTEKSVTRQLNVPSADGAKPYLLYTATNEAIAQYSSEIGFSNEEFQKKLQEKFEKHFEKYREQKLLERFGKNYQAGLTPEQKTEFLNGLESHREAELIRFSRMLEIVDQFQFKKLENPNATSTWNATVDLNINRVKLDRLVQRIMSEGNKQYAKINLISEINLIGMDWTELGLEREASFSSPIMTSWQNWLVTNQPSNVEEVVICTDQCLINFKNWQEVSQDEGMQISSDLQNNLWLKISFNLRRVRHLQSLNEWTFEWDGSAVLLDANTKRLLASETLSLQTRTWRGMDQKALNSALASQMYRTPMSAFSTFTKKVGDLPQLNRISRLIIQGQNNLGDVLQLMEMLKKEGKGINLELQLDRFSQNEAQLLGFYQGEEKSFTDLLSRLKELKSSHSYSLVNEFTGIHHVLKLIAE</sequence>